<dbReference type="SUPFAM" id="SSF81464">
    <property type="entry name" value="Cytochrome c oxidase subunit II-like, transmembrane region"/>
    <property type="match status" value="1"/>
</dbReference>
<keyword evidence="17" id="KW-1185">Reference proteome</keyword>
<dbReference type="Proteomes" id="UP000245020">
    <property type="component" value="Unassembled WGS sequence"/>
</dbReference>
<dbReference type="GO" id="GO:0042773">
    <property type="term" value="P:ATP synthesis coupled electron transport"/>
    <property type="evidence" value="ECO:0007669"/>
    <property type="project" value="TreeGrafter"/>
</dbReference>
<dbReference type="NCBIfam" id="TIGR01433">
    <property type="entry name" value="CyoA"/>
    <property type="match status" value="1"/>
</dbReference>
<dbReference type="GO" id="GO:0005886">
    <property type="term" value="C:plasma membrane"/>
    <property type="evidence" value="ECO:0007669"/>
    <property type="project" value="UniProtKB-SubCell"/>
</dbReference>
<evidence type="ECO:0000259" key="14">
    <source>
        <dbReference type="PROSITE" id="PS50857"/>
    </source>
</evidence>
<dbReference type="RefSeq" id="WP_109189161.1">
    <property type="nucleotide sequence ID" value="NZ_BMYA01000003.1"/>
</dbReference>
<dbReference type="OrthoDB" id="9783445at2"/>
<dbReference type="PROSITE" id="PS50999">
    <property type="entry name" value="COX2_TM"/>
    <property type="match status" value="1"/>
</dbReference>
<evidence type="ECO:0000256" key="8">
    <source>
        <dbReference type="ARBA" id="ARBA00022982"/>
    </source>
</evidence>
<evidence type="ECO:0000256" key="13">
    <source>
        <dbReference type="SAM" id="Phobius"/>
    </source>
</evidence>
<evidence type="ECO:0000259" key="15">
    <source>
        <dbReference type="PROSITE" id="PS50999"/>
    </source>
</evidence>
<sequence length="302" mass="34765">MRKTSTKTLRRGSLILLSLLILSGCDLALFNPKGEIATYEMWLLIASAVVMLIVIIPCIIMAIVFPWWYRKSNQKAKYQPDWRESKTLEKWMWGIPIVITAVLAFIVIQSTIDLNPKKPIKSDKKELVVEVVSMDWQWLFIYPEEGIATINELYLPVDRPLKFRLTSQTVMNAFFVPQLGTQLDVMSGMENVLHLIVNEPGEFQGASYGFSGAGYSDMKFPVIAVPEDQFDAWVTKLQSNDQNPLTWAKYQEMVAALPINAPIQYFHPIDKGIYLRVISQFLDLKEVEEHMKHEMESHHYSY</sequence>
<keyword evidence="11 12" id="KW-0472">Membrane</keyword>
<dbReference type="InterPro" id="IPR008972">
    <property type="entry name" value="Cupredoxin"/>
</dbReference>
<keyword evidence="4 12" id="KW-1003">Cell membrane</keyword>
<dbReference type="EMBL" id="QEWQ01000003">
    <property type="protein sequence ID" value="PWD81265.1"/>
    <property type="molecule type" value="Genomic_DNA"/>
</dbReference>
<keyword evidence="6 13" id="KW-0812">Transmembrane</keyword>
<dbReference type="PANTHER" id="PTHR22888:SF18">
    <property type="entry name" value="CYTOCHROME BO(3) UBIQUINOL OXIDASE SUBUNIT 2"/>
    <property type="match status" value="1"/>
</dbReference>
<feature type="domain" description="Cytochrome oxidase subunit II copper A binding" evidence="14">
    <location>
        <begin position="124"/>
        <end position="236"/>
    </location>
</feature>
<dbReference type="Gene3D" id="1.10.287.90">
    <property type="match status" value="1"/>
</dbReference>
<dbReference type="Gene3D" id="2.60.40.420">
    <property type="entry name" value="Cupredoxins - blue copper proteins"/>
    <property type="match status" value="1"/>
</dbReference>
<dbReference type="PANTHER" id="PTHR22888">
    <property type="entry name" value="CYTOCHROME C OXIDASE, SUBUNIT II"/>
    <property type="match status" value="1"/>
</dbReference>
<evidence type="ECO:0000256" key="11">
    <source>
        <dbReference type="ARBA" id="ARBA00023136"/>
    </source>
</evidence>
<keyword evidence="10 12" id="KW-0560">Oxidoreductase</keyword>
<dbReference type="InterPro" id="IPR034227">
    <property type="entry name" value="CuRO_UO_II"/>
</dbReference>
<name>A0A2U2AF33_9GAMM</name>
<dbReference type="InterPro" id="IPR006333">
    <property type="entry name" value="Cyt_o_ubiquinol_oxidase_su2"/>
</dbReference>
<keyword evidence="8 12" id="KW-0249">Electron transport</keyword>
<dbReference type="InterPro" id="IPR036257">
    <property type="entry name" value="Cyt_c_oxidase_su2_TM_sf"/>
</dbReference>
<dbReference type="Pfam" id="PF00116">
    <property type="entry name" value="COX2"/>
    <property type="match status" value="1"/>
</dbReference>
<evidence type="ECO:0000256" key="9">
    <source>
        <dbReference type="ARBA" id="ARBA00022989"/>
    </source>
</evidence>
<dbReference type="InterPro" id="IPR045187">
    <property type="entry name" value="CcO_II"/>
</dbReference>
<evidence type="ECO:0000256" key="10">
    <source>
        <dbReference type="ARBA" id="ARBA00023002"/>
    </source>
</evidence>
<evidence type="ECO:0000256" key="1">
    <source>
        <dbReference type="ARBA" id="ARBA00004651"/>
    </source>
</evidence>
<proteinExistence type="inferred from homology"/>
<dbReference type="InterPro" id="IPR002429">
    <property type="entry name" value="CcO_II-like_C"/>
</dbReference>
<evidence type="ECO:0000256" key="12">
    <source>
        <dbReference type="PIRNR" id="PIRNR000292"/>
    </source>
</evidence>
<evidence type="ECO:0000313" key="16">
    <source>
        <dbReference type="EMBL" id="PWD81265.1"/>
    </source>
</evidence>
<keyword evidence="5 12" id="KW-0679">Respiratory chain</keyword>
<evidence type="ECO:0000256" key="7">
    <source>
        <dbReference type="ARBA" id="ARBA00022729"/>
    </source>
</evidence>
<organism evidence="16 17">
    <name type="scientific">Ignatzschineria ureiclastica</name>
    <dbReference type="NCBI Taxonomy" id="472582"/>
    <lineage>
        <taxon>Bacteria</taxon>
        <taxon>Pseudomonadati</taxon>
        <taxon>Pseudomonadota</taxon>
        <taxon>Gammaproteobacteria</taxon>
        <taxon>Cardiobacteriales</taxon>
        <taxon>Ignatzschineriaceae</taxon>
        <taxon>Ignatzschineria</taxon>
    </lineage>
</organism>
<dbReference type="PROSITE" id="PS50857">
    <property type="entry name" value="COX2_CUA"/>
    <property type="match status" value="1"/>
</dbReference>
<comment type="subcellular location">
    <subcellularLocation>
        <location evidence="1">Cell membrane</location>
        <topology evidence="1">Multi-pass membrane protein</topology>
    </subcellularLocation>
</comment>
<gene>
    <name evidence="16" type="primary">cyoA</name>
    <name evidence="16" type="ORF">DC083_05080</name>
</gene>
<dbReference type="GO" id="GO:0004129">
    <property type="term" value="F:cytochrome-c oxidase activity"/>
    <property type="evidence" value="ECO:0007669"/>
    <property type="project" value="UniProtKB-UniRule"/>
</dbReference>
<feature type="transmembrane region" description="Helical" evidence="13">
    <location>
        <begin position="90"/>
        <end position="108"/>
    </location>
</feature>
<dbReference type="InterPro" id="IPR011759">
    <property type="entry name" value="Cyt_c_oxidase_su2_TM_dom"/>
</dbReference>
<comment type="caution">
    <text evidence="16">The sequence shown here is derived from an EMBL/GenBank/DDBJ whole genome shotgun (WGS) entry which is preliminary data.</text>
</comment>
<evidence type="ECO:0000256" key="6">
    <source>
        <dbReference type="ARBA" id="ARBA00022692"/>
    </source>
</evidence>
<evidence type="ECO:0000256" key="3">
    <source>
        <dbReference type="ARBA" id="ARBA00022448"/>
    </source>
</evidence>
<evidence type="ECO:0000256" key="5">
    <source>
        <dbReference type="ARBA" id="ARBA00022660"/>
    </source>
</evidence>
<dbReference type="AlphaFoldDB" id="A0A2U2AF33"/>
<accession>A0A2U2AF33</accession>
<reference evidence="17" key="1">
    <citation type="submission" date="2018-05" db="EMBL/GenBank/DDBJ databases">
        <title>Ignatzschineria dubaiensis sp. nov., isolated from necrotic foot tissues of dromedaries (Camelus dromedarius) and associated maggots in Dubai, United Arab Emirates.</title>
        <authorList>
            <person name="Tsang C.C."/>
            <person name="Tang J.Y.M."/>
            <person name="Fong J.Y.H."/>
            <person name="Kinne J."/>
            <person name="Lee H.H."/>
            <person name="Joseph M."/>
            <person name="Jose S."/>
            <person name="Schuster R.K."/>
            <person name="Tang Y."/>
            <person name="Sivakumar S."/>
            <person name="Chen J.H.K."/>
            <person name="Teng J.L.L."/>
            <person name="Lau S.K.P."/>
            <person name="Wernery U."/>
            <person name="Woo P.C.Y."/>
        </authorList>
    </citation>
    <scope>NUCLEOTIDE SEQUENCE [LARGE SCALE GENOMIC DNA]</scope>
    <source>
        <strain evidence="17">KCTC 22644</strain>
    </source>
</reference>
<dbReference type="GO" id="GO:0005507">
    <property type="term" value="F:copper ion binding"/>
    <property type="evidence" value="ECO:0007669"/>
    <property type="project" value="InterPro"/>
</dbReference>
<dbReference type="SUPFAM" id="SSF49503">
    <property type="entry name" value="Cupredoxins"/>
    <property type="match status" value="1"/>
</dbReference>
<protein>
    <recommendedName>
        <fullName evidence="12">Ubiquinol oxidase subunit 2</fullName>
    </recommendedName>
</protein>
<dbReference type="CDD" id="cd04212">
    <property type="entry name" value="CuRO_UO_II"/>
    <property type="match status" value="1"/>
</dbReference>
<feature type="transmembrane region" description="Helical" evidence="13">
    <location>
        <begin position="43"/>
        <end position="69"/>
    </location>
</feature>
<keyword evidence="3 12" id="KW-0813">Transport</keyword>
<keyword evidence="7" id="KW-0732">Signal</keyword>
<comment type="similarity">
    <text evidence="2 12">Belongs to the cytochrome c oxidase subunit 2 family.</text>
</comment>
<keyword evidence="9 13" id="KW-1133">Transmembrane helix</keyword>
<evidence type="ECO:0000256" key="2">
    <source>
        <dbReference type="ARBA" id="ARBA00007866"/>
    </source>
</evidence>
<dbReference type="PIRSF" id="PIRSF000292">
    <property type="entry name" value="Ubi_od_II"/>
    <property type="match status" value="1"/>
</dbReference>
<dbReference type="PROSITE" id="PS51257">
    <property type="entry name" value="PROKAR_LIPOPROTEIN"/>
    <property type="match status" value="1"/>
</dbReference>
<evidence type="ECO:0000313" key="17">
    <source>
        <dbReference type="Proteomes" id="UP000245020"/>
    </source>
</evidence>
<evidence type="ECO:0000256" key="4">
    <source>
        <dbReference type="ARBA" id="ARBA00022475"/>
    </source>
</evidence>
<dbReference type="GO" id="GO:0016682">
    <property type="term" value="F:oxidoreductase activity, acting on diphenols and related substances as donors, oxygen as acceptor"/>
    <property type="evidence" value="ECO:0007669"/>
    <property type="project" value="InterPro"/>
</dbReference>
<feature type="domain" description="Cytochrome oxidase subunit II transmembrane region profile" evidence="15">
    <location>
        <begin position="21"/>
        <end position="118"/>
    </location>
</feature>